<keyword evidence="2" id="KW-0560">Oxidoreductase</keyword>
<dbReference type="eggNOG" id="KOG1205">
    <property type="taxonomic scope" value="Eukaryota"/>
</dbReference>
<protein>
    <submittedName>
        <fullName evidence="3">NAD(P)-binding protein</fullName>
    </submittedName>
</protein>
<proteinExistence type="inferred from homology"/>
<dbReference type="PRINTS" id="PR00081">
    <property type="entry name" value="GDHRDH"/>
</dbReference>
<gene>
    <name evidence="3" type="ORF">SEPMUDRAFT_59315</name>
</gene>
<dbReference type="GeneID" id="27906626"/>
<dbReference type="STRING" id="692275.M3C413"/>
<dbReference type="Gene3D" id="3.40.50.720">
    <property type="entry name" value="NAD(P)-binding Rossmann-like Domain"/>
    <property type="match status" value="1"/>
</dbReference>
<evidence type="ECO:0000313" key="3">
    <source>
        <dbReference type="EMBL" id="EMF14986.1"/>
    </source>
</evidence>
<dbReference type="AlphaFoldDB" id="M3C413"/>
<dbReference type="Pfam" id="PF00106">
    <property type="entry name" value="adh_short"/>
    <property type="match status" value="1"/>
</dbReference>
<accession>M3C413</accession>
<dbReference type="OMA" id="MACDINA"/>
<dbReference type="RefSeq" id="XP_016763107.1">
    <property type="nucleotide sequence ID" value="XM_016909489.1"/>
</dbReference>
<dbReference type="Proteomes" id="UP000016931">
    <property type="component" value="Unassembled WGS sequence"/>
</dbReference>
<dbReference type="InterPro" id="IPR002347">
    <property type="entry name" value="SDR_fam"/>
</dbReference>
<evidence type="ECO:0000256" key="1">
    <source>
        <dbReference type="ARBA" id="ARBA00006484"/>
    </source>
</evidence>
<organism evidence="3 4">
    <name type="scientific">Sphaerulina musiva (strain SO2202)</name>
    <name type="common">Poplar stem canker fungus</name>
    <name type="synonym">Septoria musiva</name>
    <dbReference type="NCBI Taxonomy" id="692275"/>
    <lineage>
        <taxon>Eukaryota</taxon>
        <taxon>Fungi</taxon>
        <taxon>Dikarya</taxon>
        <taxon>Ascomycota</taxon>
        <taxon>Pezizomycotina</taxon>
        <taxon>Dothideomycetes</taxon>
        <taxon>Dothideomycetidae</taxon>
        <taxon>Mycosphaerellales</taxon>
        <taxon>Mycosphaerellaceae</taxon>
        <taxon>Sphaerulina</taxon>
    </lineage>
</organism>
<dbReference type="SUPFAM" id="SSF51735">
    <property type="entry name" value="NAD(P)-binding Rossmann-fold domains"/>
    <property type="match status" value="1"/>
</dbReference>
<dbReference type="EMBL" id="KB456261">
    <property type="protein sequence ID" value="EMF14986.1"/>
    <property type="molecule type" value="Genomic_DNA"/>
</dbReference>
<dbReference type="PANTHER" id="PTHR42901">
    <property type="entry name" value="ALCOHOL DEHYDROGENASE"/>
    <property type="match status" value="1"/>
</dbReference>
<dbReference type="GO" id="GO:0016491">
    <property type="term" value="F:oxidoreductase activity"/>
    <property type="evidence" value="ECO:0007669"/>
    <property type="project" value="UniProtKB-KW"/>
</dbReference>
<dbReference type="OrthoDB" id="1933717at2759"/>
<keyword evidence="4" id="KW-1185">Reference proteome</keyword>
<dbReference type="PANTHER" id="PTHR42901:SF1">
    <property type="entry name" value="ALCOHOL DEHYDROGENASE"/>
    <property type="match status" value="1"/>
</dbReference>
<evidence type="ECO:0000313" key="4">
    <source>
        <dbReference type="Proteomes" id="UP000016931"/>
    </source>
</evidence>
<dbReference type="CDD" id="cd05233">
    <property type="entry name" value="SDR_c"/>
    <property type="match status" value="1"/>
</dbReference>
<evidence type="ECO:0000256" key="2">
    <source>
        <dbReference type="ARBA" id="ARBA00023002"/>
    </source>
</evidence>
<dbReference type="HOGENOM" id="CLU_010194_8_2_1"/>
<sequence>MTDFTRIFRRTTYATISPSNPGNTQTGRTVLIIGASEGVGLDIAKAFCEANAKAVIISSRSKAKLDVATASLKQIVPSCDVSSIVSDAADIGQIESLWQQLAEAGTLIDVLVLNAAASDNINELDPLEVARFFQANVIAKLHILHRFQNQKHGPSARPMVLIDISSAALQTYPHPRLALGYPSTKAGFSNYLCHLADIVPEPSMRIISLHPGVVYTSAVERASGGRGKDLPIWDDPSLAAHMALWLSSPAAAFLHGRFIWANWDADELVARREEILSDHGLLKVGITGVKSFNMPKLMEKCAEFPG</sequence>
<dbReference type="InterPro" id="IPR036291">
    <property type="entry name" value="NAD(P)-bd_dom_sf"/>
</dbReference>
<reference evidence="3" key="1">
    <citation type="journal article" date="2012" name="PLoS Pathog.">
        <title>Diverse lifestyles and strategies of plant pathogenesis encoded in the genomes of eighteen Dothideomycetes fungi.</title>
        <authorList>
            <person name="Ohm R.A."/>
            <person name="Feau N."/>
            <person name="Henrissat B."/>
            <person name="Schoch C.L."/>
            <person name="Horwitz B.A."/>
            <person name="Barry K.W."/>
            <person name="Condon B.J."/>
            <person name="Copeland A.C."/>
            <person name="Dhillon B."/>
            <person name="Glaser F."/>
            <person name="Hesse C.N."/>
            <person name="Kosti I."/>
            <person name="LaButti K."/>
            <person name="Lindquist E.A."/>
            <person name="Lucas S."/>
            <person name="Salamov A.A."/>
            <person name="Bradshaw R.E."/>
            <person name="Ciuffetti L."/>
            <person name="Hamelin R.C."/>
            <person name="Kema G.H.J."/>
            <person name="Lawrence C."/>
            <person name="Scott J.A."/>
            <person name="Spatafora J.W."/>
            <person name="Turgeon B.G."/>
            <person name="de Wit P.J.G.M."/>
            <person name="Zhong S."/>
            <person name="Goodwin S.B."/>
            <person name="Grigoriev I.V."/>
        </authorList>
    </citation>
    <scope>NUCLEOTIDE SEQUENCE [LARGE SCALE GENOMIC DNA]</scope>
    <source>
        <strain evidence="3">SO2202</strain>
    </source>
</reference>
<reference evidence="3" key="2">
    <citation type="submission" date="2012-07" db="EMBL/GenBank/DDBJ databases">
        <title>Genome evolution in poplar pathogens from wild and recently domesticated pathosystems.</title>
        <authorList>
            <consortium name="DOE Joint Genome Institute"/>
            <person name="Dhillon B."/>
            <person name="Feau N."/>
            <person name="Sakalidis M.L."/>
            <person name="Gill N."/>
            <person name="Aerts A."/>
            <person name="Ohm R."/>
            <person name="LaButti K."/>
            <person name="Pangilinan J."/>
            <person name="Lindquist E."/>
            <person name="Copeland A."/>
            <person name="Beauseigle S."/>
            <person name="Grigoriev I.V."/>
            <person name="Goodwin S.B."/>
            <person name="Tanguay P."/>
            <person name="Hamelin R.C."/>
        </authorList>
    </citation>
    <scope>NUCLEOTIDE SEQUENCE</scope>
    <source>
        <strain evidence="3">SO2202</strain>
    </source>
</reference>
<comment type="similarity">
    <text evidence="1">Belongs to the short-chain dehydrogenases/reductases (SDR) family.</text>
</comment>
<name>M3C413_SPHMS</name>